<feature type="signal peptide" evidence="1">
    <location>
        <begin position="1"/>
        <end position="19"/>
    </location>
</feature>
<dbReference type="EMBL" id="GEDG01035594">
    <property type="protein sequence ID" value="JAP09133.1"/>
    <property type="molecule type" value="Transcribed_RNA"/>
</dbReference>
<name>A0A0V0GMU1_SOLCH</name>
<proteinExistence type="predicted"/>
<feature type="chain" id="PRO_5006865445" evidence="1">
    <location>
        <begin position="20"/>
        <end position="67"/>
    </location>
</feature>
<evidence type="ECO:0000313" key="2">
    <source>
        <dbReference type="EMBL" id="JAP09133.1"/>
    </source>
</evidence>
<reference evidence="2" key="1">
    <citation type="submission" date="2015-12" db="EMBL/GenBank/DDBJ databases">
        <title>Gene expression during late stages of embryo sac development: a critical building block for successful pollen-pistil interactions.</title>
        <authorList>
            <person name="Liu Y."/>
            <person name="Joly V."/>
            <person name="Sabar M."/>
            <person name="Matton D.P."/>
        </authorList>
    </citation>
    <scope>NUCLEOTIDE SEQUENCE</scope>
</reference>
<protein>
    <submittedName>
        <fullName evidence="2">Putative ovule protein</fullName>
    </submittedName>
</protein>
<accession>A0A0V0GMU1</accession>
<evidence type="ECO:0000256" key="1">
    <source>
        <dbReference type="SAM" id="SignalP"/>
    </source>
</evidence>
<sequence>MKMMHCIFVTCLLLAFCFTQVGLDNTIVQYRKKRHAGLDCFFDAVDSNPTMKMQFTVMDWFDPDGSQ</sequence>
<dbReference type="AlphaFoldDB" id="A0A0V0GMU1"/>
<keyword evidence="1" id="KW-0732">Signal</keyword>
<organism evidence="2">
    <name type="scientific">Solanum chacoense</name>
    <name type="common">Chaco potato</name>
    <dbReference type="NCBI Taxonomy" id="4108"/>
    <lineage>
        <taxon>Eukaryota</taxon>
        <taxon>Viridiplantae</taxon>
        <taxon>Streptophyta</taxon>
        <taxon>Embryophyta</taxon>
        <taxon>Tracheophyta</taxon>
        <taxon>Spermatophyta</taxon>
        <taxon>Magnoliopsida</taxon>
        <taxon>eudicotyledons</taxon>
        <taxon>Gunneridae</taxon>
        <taxon>Pentapetalae</taxon>
        <taxon>asterids</taxon>
        <taxon>lamiids</taxon>
        <taxon>Solanales</taxon>
        <taxon>Solanaceae</taxon>
        <taxon>Solanoideae</taxon>
        <taxon>Solaneae</taxon>
        <taxon>Solanum</taxon>
    </lineage>
</organism>